<accession>A0A9P7DYP7</accession>
<name>A0A9P7DYP7_9AGAM</name>
<dbReference type="EMBL" id="JABBWE010000002">
    <property type="protein sequence ID" value="KAG1806395.1"/>
    <property type="molecule type" value="Genomic_DNA"/>
</dbReference>
<keyword evidence="3" id="KW-1185">Reference proteome</keyword>
<comment type="caution">
    <text evidence="2">The sequence shown here is derived from an EMBL/GenBank/DDBJ whole genome shotgun (WGS) entry which is preliminary data.</text>
</comment>
<dbReference type="RefSeq" id="XP_041166866.1">
    <property type="nucleotide sequence ID" value="XM_041299564.1"/>
</dbReference>
<sequence>MPHPSPQTLPALPDSTSPSNVILPQALPDPNPQLPDSTSPYDVVLPRALPDPNPQTLPALPNLSAPGLEEVLSGASSSGQPVEVPDISVNVPHGNSQKCKNLQDKAGVELLVAEPPVTSCPKCARIELRRNKIANSIGQENTTQKKSKTQKYKSALGRKKRGRDDVTRGTRATWHLPGTMDILQGMIVLGKLKVFVFVFGVEQYYQLATDKINPRGYILGQEFYPC</sequence>
<gene>
    <name evidence="2" type="ORF">HD556DRAFT_1302882</name>
</gene>
<evidence type="ECO:0000256" key="1">
    <source>
        <dbReference type="SAM" id="MobiDB-lite"/>
    </source>
</evidence>
<dbReference type="GeneID" id="64593328"/>
<dbReference type="AlphaFoldDB" id="A0A9P7DYP7"/>
<feature type="region of interest" description="Disordered" evidence="1">
    <location>
        <begin position="139"/>
        <end position="165"/>
    </location>
</feature>
<evidence type="ECO:0000313" key="2">
    <source>
        <dbReference type="EMBL" id="KAG1806395.1"/>
    </source>
</evidence>
<proteinExistence type="predicted"/>
<dbReference type="Proteomes" id="UP000719766">
    <property type="component" value="Unassembled WGS sequence"/>
</dbReference>
<reference evidence="2" key="1">
    <citation type="journal article" date="2020" name="New Phytol.">
        <title>Comparative genomics reveals dynamic genome evolution in host specialist ectomycorrhizal fungi.</title>
        <authorList>
            <person name="Lofgren L.A."/>
            <person name="Nguyen N.H."/>
            <person name="Vilgalys R."/>
            <person name="Ruytinx J."/>
            <person name="Liao H.L."/>
            <person name="Branco S."/>
            <person name="Kuo A."/>
            <person name="LaButti K."/>
            <person name="Lipzen A."/>
            <person name="Andreopoulos W."/>
            <person name="Pangilinan J."/>
            <person name="Riley R."/>
            <person name="Hundley H."/>
            <person name="Na H."/>
            <person name="Barry K."/>
            <person name="Grigoriev I.V."/>
            <person name="Stajich J.E."/>
            <person name="Kennedy P.G."/>
        </authorList>
    </citation>
    <scope>NUCLEOTIDE SEQUENCE</scope>
    <source>
        <strain evidence="2">S12</strain>
    </source>
</reference>
<evidence type="ECO:0000313" key="3">
    <source>
        <dbReference type="Proteomes" id="UP000719766"/>
    </source>
</evidence>
<feature type="compositionally biased region" description="Basic residues" evidence="1">
    <location>
        <begin position="145"/>
        <end position="161"/>
    </location>
</feature>
<protein>
    <submittedName>
        <fullName evidence="2">Uncharacterized protein</fullName>
    </submittedName>
</protein>
<organism evidence="2 3">
    <name type="scientific">Suillus plorans</name>
    <dbReference type="NCBI Taxonomy" id="116603"/>
    <lineage>
        <taxon>Eukaryota</taxon>
        <taxon>Fungi</taxon>
        <taxon>Dikarya</taxon>
        <taxon>Basidiomycota</taxon>
        <taxon>Agaricomycotina</taxon>
        <taxon>Agaricomycetes</taxon>
        <taxon>Agaricomycetidae</taxon>
        <taxon>Boletales</taxon>
        <taxon>Suillineae</taxon>
        <taxon>Suillaceae</taxon>
        <taxon>Suillus</taxon>
    </lineage>
</organism>
<feature type="region of interest" description="Disordered" evidence="1">
    <location>
        <begin position="1"/>
        <end position="42"/>
    </location>
</feature>